<keyword evidence="17" id="KW-1185">Reference proteome</keyword>
<comment type="subcellular location">
    <subcellularLocation>
        <location evidence="1 12">Mitochondrion inner membrane</location>
        <topology evidence="1 12">Single-pass membrane protein</topology>
    </subcellularLocation>
</comment>
<evidence type="ECO:0000256" key="2">
    <source>
        <dbReference type="ARBA" id="ARBA00010320"/>
    </source>
</evidence>
<keyword evidence="10" id="KW-0472">Membrane</keyword>
<dbReference type="EMBL" id="FO082053">
    <property type="protein sequence ID" value="CCE80229.1"/>
    <property type="molecule type" value="Genomic_DNA"/>
</dbReference>
<evidence type="ECO:0000256" key="10">
    <source>
        <dbReference type="ARBA" id="ARBA00023136"/>
    </source>
</evidence>
<dbReference type="InterPro" id="IPR012677">
    <property type="entry name" value="Nucleotide-bd_a/b_plait_sf"/>
</dbReference>
<evidence type="ECO:0000256" key="7">
    <source>
        <dbReference type="ARBA" id="ARBA00022946"/>
    </source>
</evidence>
<keyword evidence="6 12" id="KW-0999">Mitochondrion inner membrane</keyword>
<feature type="domain" description="Mitochondrial escape protein 2 C-terminal" evidence="14">
    <location>
        <begin position="383"/>
        <end position="818"/>
    </location>
</feature>
<dbReference type="InParanoid" id="G8YHU2"/>
<sequence>MLRSCYRRNIFCQLRKPLGYRPILAPRSTIRTYSSDVENLKKETEDVDLSKSVEYTGVIDYEKEQNVLLYFDHIYPIMSRWGKILQHVPILNNYYNDERVKNHITNLIQSEANPLPENVSMKNFVALKRDGGAFVTFSIPADHAVQDVSNKMISNANEKVLTSGLDFIRNLYTSVTHQTITCFQVKGTPWIEDLRRHPSPRLKVIFEGDSLTEEELYVLFRRYGVIVDIIPANSSTPYATVIFKRVRSAACAKNCMTGIELPKHGTTLHLRYIPLERVNVVKDLIVNHQRISIPIILALLATVAVLIFDPIREKFIEAKVTHKYSLDTYKDNKYFKYIYTPYKTLVFWIRNGYRYLDENLISTTHTGRDKPPTDYDNAIWYERSEKVKQLRLWIYENINTFIIVRGPKGSGKQEFVLDHCLKNDERLKNKILYIDCDALAKSRNDASLITSTAQQVGYFPVFTWLNSISQFIDLGVQGLTGQKSGLSESMETQLKNILSLTSQALRGIALNEYRTYRSSALQRKKLPSRSDVDVTAEPEVLKEDEYLQQHPEGKPVLVINNYAMKSDKGHDVIYPLIADWAAQLIQNNIAHVIFITDDVGSLSQLSKALPNQVFKGITLSDASTESAKHYVLNQLSDVAGNEGTSIDSCLGPLGGRMLDLQAFVRRIRSGETPKNALEEMIHQASEQITTFFLNDTVASQPDREWKTTQVWTIIKLLSDNDSVSYSELAKIPLFASYTDTLSTLSALEKYDLVTLNRNKGVLESISIGRPLFRAAFKDIVQDVQLYKNYETAYYKGLIETENAKITKLEDEVAKISKLSDLKYLKSRLEYIQSKIEASTNTILDYEAQLKDVGKVDKPKKSILGIQIS</sequence>
<evidence type="ECO:0000313" key="17">
    <source>
        <dbReference type="Proteomes" id="UP000005222"/>
    </source>
</evidence>
<dbReference type="InterPro" id="IPR034260">
    <property type="entry name" value="Yme2_RRM"/>
</dbReference>
<evidence type="ECO:0000313" key="15">
    <source>
        <dbReference type="EMBL" id="CCE80229.1"/>
    </source>
</evidence>
<dbReference type="FunCoup" id="G8YHU2">
    <property type="interactions" value="245"/>
</dbReference>
<evidence type="ECO:0000256" key="11">
    <source>
        <dbReference type="ARBA" id="ARBA00025276"/>
    </source>
</evidence>
<feature type="domain" description="RRM" evidence="13">
    <location>
        <begin position="210"/>
        <end position="263"/>
    </location>
</feature>
<dbReference type="CDD" id="cd12433">
    <property type="entry name" value="RRM_Yme2p_like"/>
    <property type="match status" value="1"/>
</dbReference>
<keyword evidence="8" id="KW-1133">Transmembrane helix</keyword>
<dbReference type="InterPro" id="IPR000504">
    <property type="entry name" value="RRM_dom"/>
</dbReference>
<proteinExistence type="inferred from homology"/>
<protein>
    <recommendedName>
        <fullName evidence="3 12">Mitochondrial escape protein 2</fullName>
    </recommendedName>
</protein>
<dbReference type="Proteomes" id="UP000005222">
    <property type="component" value="Chromosome G"/>
</dbReference>
<dbReference type="EMBL" id="FO082052">
    <property type="protein sequence ID" value="CCE80994.1"/>
    <property type="molecule type" value="Genomic_DNA"/>
</dbReference>
<dbReference type="Pfam" id="PF10443">
    <property type="entry name" value="RNA12"/>
    <property type="match status" value="1"/>
</dbReference>
<evidence type="ECO:0000259" key="13">
    <source>
        <dbReference type="Pfam" id="PF00076"/>
    </source>
</evidence>
<dbReference type="InterPro" id="IPR035979">
    <property type="entry name" value="RBD_domain_sf"/>
</dbReference>
<dbReference type="Proteomes" id="UP000005222">
    <property type="component" value="Chromosome H"/>
</dbReference>
<dbReference type="SUPFAM" id="SSF54928">
    <property type="entry name" value="RNA-binding domain, RBD"/>
    <property type="match status" value="1"/>
</dbReference>
<dbReference type="Gene3D" id="3.30.70.330">
    <property type="match status" value="1"/>
</dbReference>
<evidence type="ECO:0000256" key="4">
    <source>
        <dbReference type="ARBA" id="ARBA00022664"/>
    </source>
</evidence>
<gene>
    <name evidence="16" type="primary">Piso0_003331</name>
    <name evidence="15" type="ORF">GNLVRS01_PISO0G09972g</name>
    <name evidence="16" type="ORF">GNLVRS01_PISO0H09973g</name>
</gene>
<dbReference type="eggNOG" id="ENOG502QS0P">
    <property type="taxonomic scope" value="Eukaryota"/>
</dbReference>
<comment type="similarity">
    <text evidence="2 12">Belongs to the YME2 family.</text>
</comment>
<reference evidence="16" key="1">
    <citation type="submission" date="2011-10" db="EMBL/GenBank/DDBJ databases">
        <authorList>
            <person name="Genoscope - CEA"/>
        </authorList>
    </citation>
    <scope>NUCLEOTIDE SEQUENCE</scope>
</reference>
<dbReference type="HOGENOM" id="CLU_007861_1_0_1"/>
<evidence type="ECO:0000256" key="6">
    <source>
        <dbReference type="ARBA" id="ARBA00022792"/>
    </source>
</evidence>
<dbReference type="Pfam" id="PF00076">
    <property type="entry name" value="RRM_1"/>
    <property type="match status" value="1"/>
</dbReference>
<evidence type="ECO:0000256" key="9">
    <source>
        <dbReference type="ARBA" id="ARBA00023128"/>
    </source>
</evidence>
<dbReference type="InterPro" id="IPR018850">
    <property type="entry name" value="Mt_escape_2_C"/>
</dbReference>
<dbReference type="STRING" id="559304.G8YHU2"/>
<keyword evidence="7" id="KW-0809">Transit peptide</keyword>
<evidence type="ECO:0000256" key="8">
    <source>
        <dbReference type="ARBA" id="ARBA00022989"/>
    </source>
</evidence>
<dbReference type="OMA" id="FSHPRIT"/>
<dbReference type="GO" id="GO:0003723">
    <property type="term" value="F:RNA binding"/>
    <property type="evidence" value="ECO:0007669"/>
    <property type="project" value="UniProtKB-UniRule"/>
</dbReference>
<evidence type="ECO:0000259" key="14">
    <source>
        <dbReference type="Pfam" id="PF10443"/>
    </source>
</evidence>
<name>G8YHU2_PICSO</name>
<evidence type="ECO:0000313" key="16">
    <source>
        <dbReference type="EMBL" id="CCE80994.1"/>
    </source>
</evidence>
<keyword evidence="5" id="KW-0812">Transmembrane</keyword>
<dbReference type="PANTHER" id="PTHR32198">
    <property type="entry name" value="MITOCHONDRIAL ESCAPE PROTEIN 2"/>
    <property type="match status" value="1"/>
</dbReference>
<organism evidence="16 17">
    <name type="scientific">Pichia sorbitophila (strain ATCC MYA-4447 / BCRC 22081 / CBS 7064 / NBRC 10061 / NRRL Y-12695)</name>
    <name type="common">Hybrid yeast</name>
    <dbReference type="NCBI Taxonomy" id="559304"/>
    <lineage>
        <taxon>Eukaryota</taxon>
        <taxon>Fungi</taxon>
        <taxon>Dikarya</taxon>
        <taxon>Ascomycota</taxon>
        <taxon>Saccharomycotina</taxon>
        <taxon>Pichiomycetes</taxon>
        <taxon>Debaryomycetaceae</taxon>
        <taxon>Millerozyma</taxon>
    </lineage>
</organism>
<dbReference type="GO" id="GO:0006397">
    <property type="term" value="P:mRNA processing"/>
    <property type="evidence" value="ECO:0007669"/>
    <property type="project" value="UniProtKB-UniRule"/>
</dbReference>
<dbReference type="AlphaFoldDB" id="G8YHU2"/>
<accession>G8YHU2</accession>
<evidence type="ECO:0000256" key="1">
    <source>
        <dbReference type="ARBA" id="ARBA00004434"/>
    </source>
</evidence>
<evidence type="ECO:0000256" key="12">
    <source>
        <dbReference type="RuleBase" id="RU367108"/>
    </source>
</evidence>
<dbReference type="GO" id="GO:0005743">
    <property type="term" value="C:mitochondrial inner membrane"/>
    <property type="evidence" value="ECO:0007669"/>
    <property type="project" value="UniProtKB-SubCell"/>
</dbReference>
<reference evidence="17" key="2">
    <citation type="journal article" date="2012" name="G3 (Bethesda)">
        <title>Pichia sorbitophila, an interspecies yeast hybrid reveals early steps of genome resolution following polyploidization.</title>
        <authorList>
            <person name="Leh Louis V."/>
            <person name="Despons L."/>
            <person name="Friedrich A."/>
            <person name="Martin T."/>
            <person name="Durrens P."/>
            <person name="Casaregola S."/>
            <person name="Neuveglise C."/>
            <person name="Fairhead C."/>
            <person name="Marck C."/>
            <person name="Cruz J.A."/>
            <person name="Straub M.L."/>
            <person name="Kugler V."/>
            <person name="Sacerdot C."/>
            <person name="Uzunov Z."/>
            <person name="Thierry A."/>
            <person name="Weiss S."/>
            <person name="Bleykasten C."/>
            <person name="De Montigny J."/>
            <person name="Jacques N."/>
            <person name="Jung P."/>
            <person name="Lemaire M."/>
            <person name="Mallet S."/>
            <person name="Morel G."/>
            <person name="Richard G.F."/>
            <person name="Sarkar A."/>
            <person name="Savel G."/>
            <person name="Schacherer J."/>
            <person name="Seret M.L."/>
            <person name="Talla E."/>
            <person name="Samson G."/>
            <person name="Jubin C."/>
            <person name="Poulain J."/>
            <person name="Vacherie B."/>
            <person name="Barbe V."/>
            <person name="Pelletier E."/>
            <person name="Sherman D.J."/>
            <person name="Westhof E."/>
            <person name="Weissenbach J."/>
            <person name="Baret P.V."/>
            <person name="Wincker P."/>
            <person name="Gaillardin C."/>
            <person name="Dujon B."/>
            <person name="Souciet J.L."/>
        </authorList>
    </citation>
    <scope>NUCLEOTIDE SEQUENCE [LARGE SCALE GENOMIC DNA]</scope>
    <source>
        <strain evidence="17">ATCC MYA-4447 / BCRC 22081 / CBS 7064 / NBRC 10061 / NRRL Y-12695</strain>
    </source>
</reference>
<evidence type="ECO:0000256" key="5">
    <source>
        <dbReference type="ARBA" id="ARBA00022692"/>
    </source>
</evidence>
<comment type="function">
    <text evidence="11 12">Plays a role in maintaining the mitochondrial genome and in controlling the mtDNA escape. Involved in the regulation of mtDNA nucleotide structure and number. May have a dispensable role in early maturation of pre-rRNA.</text>
</comment>
<evidence type="ECO:0000256" key="3">
    <source>
        <dbReference type="ARBA" id="ARBA00020222"/>
    </source>
</evidence>
<keyword evidence="4 12" id="KW-0507">mRNA processing</keyword>
<dbReference type="InterPro" id="IPR039627">
    <property type="entry name" value="Yme2_C"/>
</dbReference>
<keyword evidence="12" id="KW-0694">RNA-binding</keyword>
<dbReference type="PANTHER" id="PTHR32198:SF2">
    <property type="entry name" value="MITOCHONDRIAL ESCAPE PROTEIN 2"/>
    <property type="match status" value="1"/>
</dbReference>
<keyword evidence="9 12" id="KW-0496">Mitochondrion</keyword>
<dbReference type="OrthoDB" id="10267654at2759"/>